<dbReference type="KEGG" id="mass:CR152_29170"/>
<organism evidence="3 4">
    <name type="scientific">Massilia violaceinigra</name>
    <dbReference type="NCBI Taxonomy" id="2045208"/>
    <lineage>
        <taxon>Bacteria</taxon>
        <taxon>Pseudomonadati</taxon>
        <taxon>Pseudomonadota</taxon>
        <taxon>Betaproteobacteria</taxon>
        <taxon>Burkholderiales</taxon>
        <taxon>Oxalobacteraceae</taxon>
        <taxon>Telluria group</taxon>
        <taxon>Massilia</taxon>
    </lineage>
</organism>
<evidence type="ECO:0000313" key="3">
    <source>
        <dbReference type="EMBL" id="ATQ78128.1"/>
    </source>
</evidence>
<dbReference type="AlphaFoldDB" id="A0A2D2DT18"/>
<proteinExistence type="predicted"/>
<dbReference type="InterPro" id="IPR018968">
    <property type="entry name" value="Phasin"/>
</dbReference>
<protein>
    <recommendedName>
        <fullName evidence="2">Phasin domain-containing protein</fullName>
    </recommendedName>
</protein>
<feature type="domain" description="Phasin" evidence="2">
    <location>
        <begin position="20"/>
        <end position="110"/>
    </location>
</feature>
<dbReference type="EMBL" id="CP024608">
    <property type="protein sequence ID" value="ATQ78128.1"/>
    <property type="molecule type" value="Genomic_DNA"/>
</dbReference>
<evidence type="ECO:0000256" key="1">
    <source>
        <dbReference type="SAM" id="MobiDB-lite"/>
    </source>
</evidence>
<evidence type="ECO:0000313" key="4">
    <source>
        <dbReference type="Proteomes" id="UP000229897"/>
    </source>
</evidence>
<accession>A0A2D2DT18</accession>
<evidence type="ECO:0000259" key="2">
    <source>
        <dbReference type="Pfam" id="PF09361"/>
    </source>
</evidence>
<feature type="compositionally biased region" description="Basic and acidic residues" evidence="1">
    <location>
        <begin position="151"/>
        <end position="160"/>
    </location>
</feature>
<dbReference type="Pfam" id="PF09361">
    <property type="entry name" value="Phasin_2"/>
    <property type="match status" value="1"/>
</dbReference>
<keyword evidence="4" id="KW-1185">Reference proteome</keyword>
<gene>
    <name evidence="3" type="ORF">CR152_29170</name>
</gene>
<dbReference type="Proteomes" id="UP000229897">
    <property type="component" value="Chromosome"/>
</dbReference>
<sequence length="160" mass="17078">MTRTAMPSYSSRLPMRSHFDAQVDFFSELARAGIDALRRLSELNVQLARQLNDDALHAARAMVSCSYPFQLPVVAASESAPFIEHLRSYQQQLAAVLSGAQVELARSAGSRLPGISRAAAATLGGMARRDAGTAHSLARPAGDSAVSAARPPHETNHTPE</sequence>
<name>A0A2D2DT18_9BURK</name>
<feature type="region of interest" description="Disordered" evidence="1">
    <location>
        <begin position="130"/>
        <end position="160"/>
    </location>
</feature>
<reference evidence="3" key="1">
    <citation type="submission" date="2017-10" db="EMBL/GenBank/DDBJ databases">
        <title>Massilia psychrophilum sp. nov., a novel purple-pigmented bacterium isolated from Tianshan glacier, Xinjiang Municipality, China.</title>
        <authorList>
            <person name="Wang H."/>
        </authorList>
    </citation>
    <scope>NUCLEOTIDE SEQUENCE [LARGE SCALE GENOMIC DNA]</scope>
    <source>
        <strain evidence="3">B2</strain>
    </source>
</reference>